<evidence type="ECO:0000313" key="3">
    <source>
        <dbReference type="EMBL" id="MBL4953449.1"/>
    </source>
</evidence>
<name>A0ABS1TQW6_9BACI</name>
<dbReference type="InterPro" id="IPR047951">
    <property type="entry name" value="Transpos_ISL3"/>
</dbReference>
<evidence type="ECO:0000259" key="1">
    <source>
        <dbReference type="Pfam" id="PF01610"/>
    </source>
</evidence>
<dbReference type="Pfam" id="PF13542">
    <property type="entry name" value="HTH_Tnp_ISL3"/>
    <property type="match status" value="1"/>
</dbReference>
<evidence type="ECO:0000259" key="2">
    <source>
        <dbReference type="Pfam" id="PF13542"/>
    </source>
</evidence>
<comment type="caution">
    <text evidence="3">The sequence shown here is derived from an EMBL/GenBank/DDBJ whole genome shotgun (WGS) entry which is preliminary data.</text>
</comment>
<protein>
    <submittedName>
        <fullName evidence="3">ISL3 family transposase</fullName>
    </submittedName>
</protein>
<feature type="domain" description="Transposase IS204/IS1001/IS1096/IS1165 helix-turn-helix" evidence="2">
    <location>
        <begin position="92"/>
        <end position="140"/>
    </location>
</feature>
<dbReference type="EMBL" id="JAESWB010000206">
    <property type="protein sequence ID" value="MBL4953449.1"/>
    <property type="molecule type" value="Genomic_DNA"/>
</dbReference>
<organism evidence="3 4">
    <name type="scientific">Neobacillus paridis</name>
    <dbReference type="NCBI Taxonomy" id="2803862"/>
    <lineage>
        <taxon>Bacteria</taxon>
        <taxon>Bacillati</taxon>
        <taxon>Bacillota</taxon>
        <taxon>Bacilli</taxon>
        <taxon>Bacillales</taxon>
        <taxon>Bacillaceae</taxon>
        <taxon>Neobacillus</taxon>
    </lineage>
</organism>
<dbReference type="InterPro" id="IPR002560">
    <property type="entry name" value="Transposase_DDE"/>
</dbReference>
<dbReference type="InterPro" id="IPR032877">
    <property type="entry name" value="Transposase_HTH"/>
</dbReference>
<dbReference type="Proteomes" id="UP000623967">
    <property type="component" value="Unassembled WGS sequence"/>
</dbReference>
<dbReference type="PANTHER" id="PTHR33498">
    <property type="entry name" value="TRANSPOSASE FOR INSERTION SEQUENCE ELEMENT IS1557"/>
    <property type="match status" value="1"/>
</dbReference>
<feature type="domain" description="Transposase IS204/IS1001/IS1096/IS1165 DDE" evidence="1">
    <location>
        <begin position="155"/>
        <end position="389"/>
    </location>
</feature>
<keyword evidence="4" id="KW-1185">Reference proteome</keyword>
<dbReference type="Pfam" id="PF01610">
    <property type="entry name" value="DDE_Tnp_ISL3"/>
    <property type="match status" value="1"/>
</dbReference>
<accession>A0ABS1TQW6</accession>
<dbReference type="NCBIfam" id="NF033550">
    <property type="entry name" value="transpos_ISL3"/>
    <property type="match status" value="1"/>
</dbReference>
<dbReference type="PANTHER" id="PTHR33498:SF1">
    <property type="entry name" value="TRANSPOSASE FOR INSERTION SEQUENCE ELEMENT IS1557"/>
    <property type="match status" value="1"/>
</dbReference>
<sequence>MTSQLFEAALGIKAPWFVQSVNFDEARRQLTIGVDFVAGSRFAHADAPGEHPVHDTQIKRLRHLNFFQHECYLEVRVPRVRLPDGKVRLVEPEWVGRLDGFTLLFEALVLAMCQQMPFAAVARLVGLSWHRVHAICSRYVELATDAADLSQVSAVAIDETSSRRGHNYLTLVADMAARRVIFVTPERNSNTVAEFAQHLREHGADPQQIASASIDMSPAFIKGVATHLPAARVTFDKFHVIAHASAALDTMRRLEQKTDPDLKGLRWTLLKDRNKLHVEQQRDLDALVARFTSKRTARAWLYREQLRDILDRKQIHVVSAMLAQWCTNVMRSKVEPMKDVAKMIRNHFDGIVAWTQTRQTNGFIEAINGLFQAAKRKARGFVRFTTMRTVLFLIAGKLDFTKINPHAA</sequence>
<evidence type="ECO:0000313" key="4">
    <source>
        <dbReference type="Proteomes" id="UP000623967"/>
    </source>
</evidence>
<reference evidence="3 4" key="1">
    <citation type="submission" date="2021-01" db="EMBL/GenBank/DDBJ databases">
        <title>Genome public.</title>
        <authorList>
            <person name="Liu C."/>
            <person name="Sun Q."/>
        </authorList>
    </citation>
    <scope>NUCLEOTIDE SEQUENCE [LARGE SCALE GENOMIC DNA]</scope>
    <source>
        <strain evidence="3 4">YIM B02564</strain>
    </source>
</reference>
<proteinExistence type="predicted"/>
<gene>
    <name evidence="3" type="ORF">JK635_14735</name>
</gene>